<protein>
    <submittedName>
        <fullName evidence="1">SAM-dependent methyltransferase</fullName>
    </submittedName>
</protein>
<dbReference type="SUPFAM" id="SSF53790">
    <property type="entry name" value="Tetrapyrrole methylase"/>
    <property type="match status" value="1"/>
</dbReference>
<dbReference type="GO" id="GO:0032259">
    <property type="term" value="P:methylation"/>
    <property type="evidence" value="ECO:0007669"/>
    <property type="project" value="UniProtKB-KW"/>
</dbReference>
<dbReference type="EMBL" id="CP028923">
    <property type="protein sequence ID" value="QCK13394.1"/>
    <property type="molecule type" value="Genomic_DNA"/>
</dbReference>
<dbReference type="CDD" id="cd11649">
    <property type="entry name" value="RsmI_like"/>
    <property type="match status" value="1"/>
</dbReference>
<keyword evidence="1" id="KW-0808">Transferase</keyword>
<dbReference type="Proteomes" id="UP000298616">
    <property type="component" value="Chromosome"/>
</dbReference>
<dbReference type="InterPro" id="IPR014777">
    <property type="entry name" value="4pyrrole_Mease_sub1"/>
</dbReference>
<gene>
    <name evidence="1" type="ORF">DCC35_00825</name>
</gene>
<reference evidence="1 2" key="1">
    <citation type="submission" date="2018-04" db="EMBL/GenBank/DDBJ databases">
        <title>Complete genome uncultured novel isolate.</title>
        <authorList>
            <person name="Merlino G."/>
        </authorList>
    </citation>
    <scope>NUCLEOTIDE SEQUENCE [LARGE SCALE GENOMIC DNA]</scope>
    <source>
        <strain evidence="2">R1DC9</strain>
    </source>
</reference>
<dbReference type="AlphaFoldDB" id="A0A4D7JXD1"/>
<evidence type="ECO:0000313" key="2">
    <source>
        <dbReference type="Proteomes" id="UP000298616"/>
    </source>
</evidence>
<dbReference type="PANTHER" id="PTHR46111">
    <property type="entry name" value="RIBOSOMAL RNA SMALL SUBUNIT METHYLTRANSFERASE I"/>
    <property type="match status" value="1"/>
</dbReference>
<evidence type="ECO:0000313" key="1">
    <source>
        <dbReference type="EMBL" id="QCK13394.1"/>
    </source>
</evidence>
<keyword evidence="1" id="KW-0489">Methyltransferase</keyword>
<dbReference type="PIRSF" id="PIRSF005917">
    <property type="entry name" value="MTase_YraL"/>
    <property type="match status" value="1"/>
</dbReference>
<dbReference type="KEGG" id="fpf:DCC35_00825"/>
<keyword evidence="2" id="KW-1185">Reference proteome</keyword>
<dbReference type="InterPro" id="IPR008189">
    <property type="entry name" value="rRNA_ssu_MeTfrase_I"/>
</dbReference>
<dbReference type="InterPro" id="IPR035996">
    <property type="entry name" value="4pyrrol_Methylase_sf"/>
</dbReference>
<accession>A0A4D7JXD1</accession>
<sequence length="238" mass="26636">MTAKGKLFLLPLPISTGEIDKSITPFERSLIKKLKYFAAENIRTARRFISSLNEEIVIEDLIFFQVDKKTDQQKVNEIINLIEKGNNVGMMSEAGCPGIADPGSMLVDLAHKNNIGVIPVSGPSSMFLALMSSGFNGQQFEFCGYIPVKNPSRKVAISKMEKKASSENITQIFMDTPYRNNALFNDILANCNPNTFLSISCDLTGENEFIKTMRIKNWKKQTIDLHKKPALFLFGQCL</sequence>
<dbReference type="PANTHER" id="PTHR46111:SF2">
    <property type="entry name" value="SAM-DEPENDENT METHYLTRANSFERASE"/>
    <property type="match status" value="1"/>
</dbReference>
<dbReference type="GO" id="GO:0008168">
    <property type="term" value="F:methyltransferase activity"/>
    <property type="evidence" value="ECO:0007669"/>
    <property type="project" value="UniProtKB-KW"/>
</dbReference>
<dbReference type="RefSeq" id="WP_137088988.1">
    <property type="nucleotide sequence ID" value="NZ_CP028923.1"/>
</dbReference>
<dbReference type="Gene3D" id="3.30.950.10">
    <property type="entry name" value="Methyltransferase, Cobalt-precorrin-4 Transmethylase, Domain 2"/>
    <property type="match status" value="1"/>
</dbReference>
<dbReference type="InterPro" id="IPR014776">
    <property type="entry name" value="4pyrrole_Mease_sub2"/>
</dbReference>
<dbReference type="OrthoDB" id="7061662at2"/>
<name>A0A4D7JXD1_9BACT</name>
<proteinExistence type="predicted"/>
<organism evidence="1 2">
    <name type="scientific">Mangrovivirga cuniculi</name>
    <dbReference type="NCBI Taxonomy" id="2715131"/>
    <lineage>
        <taxon>Bacteria</taxon>
        <taxon>Pseudomonadati</taxon>
        <taxon>Bacteroidota</taxon>
        <taxon>Cytophagia</taxon>
        <taxon>Cytophagales</taxon>
        <taxon>Mangrovivirgaceae</taxon>
        <taxon>Mangrovivirga</taxon>
    </lineage>
</organism>
<dbReference type="Gene3D" id="3.40.1010.10">
    <property type="entry name" value="Cobalt-precorrin-4 Transmethylase, Domain 1"/>
    <property type="match status" value="1"/>
</dbReference>